<reference evidence="3" key="1">
    <citation type="submission" date="2022-11" db="EMBL/GenBank/DDBJ databases">
        <authorList>
            <person name="Morgan W.R."/>
            <person name="Tartar A."/>
        </authorList>
    </citation>
    <scope>NUCLEOTIDE SEQUENCE</scope>
    <source>
        <strain evidence="3">ARSEF 373</strain>
    </source>
</reference>
<evidence type="ECO:0000256" key="2">
    <source>
        <dbReference type="SAM" id="Phobius"/>
    </source>
</evidence>
<feature type="region of interest" description="Disordered" evidence="1">
    <location>
        <begin position="1"/>
        <end position="35"/>
    </location>
</feature>
<organism evidence="3 4">
    <name type="scientific">Lagenidium giganteum</name>
    <dbReference type="NCBI Taxonomy" id="4803"/>
    <lineage>
        <taxon>Eukaryota</taxon>
        <taxon>Sar</taxon>
        <taxon>Stramenopiles</taxon>
        <taxon>Oomycota</taxon>
        <taxon>Peronosporomycetes</taxon>
        <taxon>Pythiales</taxon>
        <taxon>Pythiaceae</taxon>
    </lineage>
</organism>
<reference evidence="3" key="2">
    <citation type="journal article" date="2023" name="Microbiol Resour">
        <title>Decontamination and Annotation of the Draft Genome Sequence of the Oomycete Lagenidium giganteum ARSEF 373.</title>
        <authorList>
            <person name="Morgan W.R."/>
            <person name="Tartar A."/>
        </authorList>
    </citation>
    <scope>NUCLEOTIDE SEQUENCE</scope>
    <source>
        <strain evidence="3">ARSEF 373</strain>
    </source>
</reference>
<feature type="transmembrane region" description="Helical" evidence="2">
    <location>
        <begin position="505"/>
        <end position="521"/>
    </location>
</feature>
<sequence length="1365" mass="153749">MSNQAKGTMSTRRLVAPMAPPRAKRSSSSSKKAAPTLVMMVRPPSVRAALTARSPSSGSLLMVRRDHDPVTRLDCTHLAQMNDQLPLSWWRFIRAVVAYCLLVTDVLRGGIGMRDLRDHHQVIEPDLFLFFGPWAYPVQALYSNVTDGMQTPVWPYKFDTTSIVWRAFAQHLQLDVFPPCLQYQSACPGDTFNATIAFAMIDAMVNAVAATRPRSHLARDPWLLSLRARTRFKDRLHNLLLSDALNNKIWRTNQAVYYRTNVVVAPDFRICFDRRVDLMLCGDSWTNFQRACASTDADCLAIGNIWLHIVRRVRQVQAQFPDHTVDLTLLLSSEDLLVNLGGISLSARRAADVSSIVRARKCSRHNSSSIFNATACETVYVEDYRHEVLFFQTDADEWFHCVALLRLSAQVYVILRLIALAMSCVASQRRAKQPVWQAFRLFWRAPPQTIIYGSQFPIVCYALAHLIDAPITYEMINQHFTTPIGKYKFQPLAFVTIAATQMRNIWLLALFAHALFGWLALRSSGVRLNIEGVLGMPARWLAILSSLTILSQLRSLSFRDTHVLNTYEIPASTRVSLLRKTTCVSANRGLNNAVMDGIIIDLKVFGCLIIVLVAAQLVCRKCTNWTRGYRTHGGAGCVQSLRLGLDGLSSTYNMVEPDVLQFFGPWAYPVNILSSNTSSTPAVAAWTYKFDTTSISWRAVARYLQVEAFPTCLLYESVCDSDKLDPSRAFDMIDEVASAVANYSTQNVRASTLSLHARTTFVDRLHHFMMPKLFLNDVLRVVQAAHFSPALLDDPTFSICHRRAQRLMLCEDSWPNFARACPRNDAGCREVGLVWRHIMGRVRQTQTAHPNKSVDLTLLISSDAVQINRGGLTMSGKRASDISTIIRIRDCLPDASNGEDRCETTELIDFRYEMMSYTTDVEQWFKIVALLRISALSYFYVRLATLFASCWLVVVNSNATPGHTSRRRSWRRAIALFARAPSQAIVYGSRFPVLCYAVAHLVDAPIAYETINHHFTTPVGAYKLNVRHFITIAAIQMRNIWSLALLVQFVVSMMSSRKIGLRPAVNGVLGVPAFWMGVLSSCTILSQLSALAFRDTRVLRIDPILGTHRVSITLRNHVGPPTKGQSNALLEGVLIDVKFFLGAMLGLASLQLLHMLITTCCSESHRLARVWYGLGFASTPASYAAGTLWPTSALCVRWYASYFHADDEFRIAPGPLHDVSRLSVVERVAGEQAGYMRAPRGPHSTTDNRHQRTIQLILESSRQRDDASALEYTQYLIERVHERIPNVLVVIAFINTVVLSDPWSWFRTQIFHGYELRVFESRKRPGKTFLLPIDVNPAQFDVQELRLIQRVQSTELTWVELIHCG</sequence>
<proteinExistence type="predicted"/>
<feature type="transmembrane region" description="Helical" evidence="2">
    <location>
        <begin position="1029"/>
        <end position="1053"/>
    </location>
</feature>
<evidence type="ECO:0000313" key="4">
    <source>
        <dbReference type="Proteomes" id="UP001146120"/>
    </source>
</evidence>
<feature type="transmembrane region" description="Helical" evidence="2">
    <location>
        <begin position="598"/>
        <end position="618"/>
    </location>
</feature>
<feature type="transmembrane region" description="Helical" evidence="2">
    <location>
        <begin position="533"/>
        <end position="550"/>
    </location>
</feature>
<evidence type="ECO:0000256" key="1">
    <source>
        <dbReference type="SAM" id="MobiDB-lite"/>
    </source>
</evidence>
<comment type="caution">
    <text evidence="3">The sequence shown here is derived from an EMBL/GenBank/DDBJ whole genome shotgun (WGS) entry which is preliminary data.</text>
</comment>
<keyword evidence="2" id="KW-1133">Transmembrane helix</keyword>
<accession>A0AAV2YZ12</accession>
<feature type="compositionally biased region" description="Low complexity" evidence="1">
    <location>
        <begin position="26"/>
        <end position="35"/>
    </location>
</feature>
<keyword evidence="4" id="KW-1185">Reference proteome</keyword>
<feature type="compositionally biased region" description="Polar residues" evidence="1">
    <location>
        <begin position="1"/>
        <end position="11"/>
    </location>
</feature>
<gene>
    <name evidence="3" type="ORF">N0F65_005478</name>
</gene>
<protein>
    <submittedName>
        <fullName evidence="3">Uncharacterized protein</fullName>
    </submittedName>
</protein>
<keyword evidence="2" id="KW-0812">Transmembrane</keyword>
<feature type="transmembrane region" description="Helical" evidence="2">
    <location>
        <begin position="1073"/>
        <end position="1093"/>
    </location>
</feature>
<keyword evidence="2" id="KW-0472">Membrane</keyword>
<feature type="transmembrane region" description="Helical" evidence="2">
    <location>
        <begin position="939"/>
        <end position="959"/>
    </location>
</feature>
<evidence type="ECO:0000313" key="3">
    <source>
        <dbReference type="EMBL" id="DAZ99310.1"/>
    </source>
</evidence>
<name>A0AAV2YZ12_9STRA</name>
<dbReference type="Proteomes" id="UP001146120">
    <property type="component" value="Unassembled WGS sequence"/>
</dbReference>
<dbReference type="EMBL" id="DAKRPA010000086">
    <property type="protein sequence ID" value="DAZ99310.1"/>
    <property type="molecule type" value="Genomic_DNA"/>
</dbReference>